<dbReference type="EMBL" id="JAACJM010000191">
    <property type="protein sequence ID" value="KAF5338822.1"/>
    <property type="molecule type" value="Genomic_DNA"/>
</dbReference>
<keyword evidence="2" id="KW-1185">Reference proteome</keyword>
<evidence type="ECO:0000313" key="2">
    <source>
        <dbReference type="Proteomes" id="UP000559256"/>
    </source>
</evidence>
<dbReference type="OrthoDB" id="3051288at2759"/>
<evidence type="ECO:0000313" key="1">
    <source>
        <dbReference type="EMBL" id="KAF5338822.1"/>
    </source>
</evidence>
<protein>
    <submittedName>
        <fullName evidence="1">Uncharacterized protein</fullName>
    </submittedName>
</protein>
<dbReference type="AlphaFoldDB" id="A0A8H5CBL9"/>
<reference evidence="1 2" key="1">
    <citation type="journal article" date="2020" name="ISME J.">
        <title>Uncovering the hidden diversity of litter-decomposition mechanisms in mushroom-forming fungi.</title>
        <authorList>
            <person name="Floudas D."/>
            <person name="Bentzer J."/>
            <person name="Ahren D."/>
            <person name="Johansson T."/>
            <person name="Persson P."/>
            <person name="Tunlid A."/>
        </authorList>
    </citation>
    <scope>NUCLEOTIDE SEQUENCE [LARGE SCALE GENOMIC DNA]</scope>
    <source>
        <strain evidence="1 2">CBS 291.85</strain>
    </source>
</reference>
<dbReference type="Proteomes" id="UP000559256">
    <property type="component" value="Unassembled WGS sequence"/>
</dbReference>
<organism evidence="1 2">
    <name type="scientific">Tetrapyrgos nigripes</name>
    <dbReference type="NCBI Taxonomy" id="182062"/>
    <lineage>
        <taxon>Eukaryota</taxon>
        <taxon>Fungi</taxon>
        <taxon>Dikarya</taxon>
        <taxon>Basidiomycota</taxon>
        <taxon>Agaricomycotina</taxon>
        <taxon>Agaricomycetes</taxon>
        <taxon>Agaricomycetidae</taxon>
        <taxon>Agaricales</taxon>
        <taxon>Marasmiineae</taxon>
        <taxon>Marasmiaceae</taxon>
        <taxon>Tetrapyrgos</taxon>
    </lineage>
</organism>
<gene>
    <name evidence="1" type="ORF">D9758_012047</name>
</gene>
<comment type="caution">
    <text evidence="1">The sequence shown here is derived from an EMBL/GenBank/DDBJ whole genome shotgun (WGS) entry which is preliminary data.</text>
</comment>
<accession>A0A8H5CBL9</accession>
<proteinExistence type="predicted"/>
<name>A0A8H5CBL9_9AGAR</name>
<sequence length="139" mass="15467">MKSTDSPVYPLSVSKTIRRSIVLDSMNHSDENLPLERDSNHLNSDTSRLNRAVSVQGPPSAYNQARVTFADDVERRAGLRRSLSATQRARDAPFPTRPVLPVPLSLSMHGPNARAVRLSLDARASVIRQRYRSGMTEQT</sequence>